<evidence type="ECO:0000256" key="4">
    <source>
        <dbReference type="ARBA" id="ARBA00023136"/>
    </source>
</evidence>
<proteinExistence type="predicted"/>
<keyword evidence="2 6" id="KW-0812">Transmembrane</keyword>
<keyword evidence="4 6" id="KW-0472">Membrane</keyword>
<dbReference type="Pfam" id="PF04134">
    <property type="entry name" value="DCC1-like"/>
    <property type="match status" value="1"/>
</dbReference>
<name>A0A1U7HNS4_9CYAN</name>
<comment type="caution">
    <text evidence="8">The sequence shown here is derived from an EMBL/GenBank/DDBJ whole genome shotgun (WGS) entry which is preliminary data.</text>
</comment>
<reference evidence="8 9" key="1">
    <citation type="submission" date="2016-11" db="EMBL/GenBank/DDBJ databases">
        <title>Draft Genome Sequences of Nine Cyanobacterial Strains from Diverse Habitats.</title>
        <authorList>
            <person name="Zhu T."/>
            <person name="Hou S."/>
            <person name="Lu X."/>
            <person name="Hess W.R."/>
        </authorList>
    </citation>
    <scope>NUCLEOTIDE SEQUENCE [LARGE SCALE GENOMIC DNA]</scope>
    <source>
        <strain evidence="8 9">NIES-593</strain>
    </source>
</reference>
<feature type="domain" description="HTTM-like" evidence="7">
    <location>
        <begin position="20"/>
        <end position="297"/>
    </location>
</feature>
<protein>
    <recommendedName>
        <fullName evidence="7">HTTM-like domain-containing protein</fullName>
    </recommendedName>
</protein>
<dbReference type="PANTHER" id="PTHR39535:SF2">
    <property type="entry name" value="HTTM DOMAIN-CONTAINING PROTEIN"/>
    <property type="match status" value="1"/>
</dbReference>
<keyword evidence="9" id="KW-1185">Reference proteome</keyword>
<dbReference type="InterPro" id="IPR052964">
    <property type="entry name" value="Sporulation_signal_mat"/>
</dbReference>
<feature type="transmembrane region" description="Helical" evidence="6">
    <location>
        <begin position="138"/>
        <end position="158"/>
    </location>
</feature>
<dbReference type="OrthoDB" id="128729at2"/>
<dbReference type="AlphaFoldDB" id="A0A1U7HNS4"/>
<dbReference type="GO" id="GO:0012505">
    <property type="term" value="C:endomembrane system"/>
    <property type="evidence" value="ECO:0007669"/>
    <property type="project" value="UniProtKB-SubCell"/>
</dbReference>
<evidence type="ECO:0000313" key="8">
    <source>
        <dbReference type="EMBL" id="OKH25250.1"/>
    </source>
</evidence>
<feature type="transmembrane region" description="Helical" evidence="6">
    <location>
        <begin position="229"/>
        <end position="249"/>
    </location>
</feature>
<feature type="transmembrane region" description="Helical" evidence="6">
    <location>
        <begin position="376"/>
        <end position="394"/>
    </location>
</feature>
<keyword evidence="3 6" id="KW-1133">Transmembrane helix</keyword>
<dbReference type="EMBL" id="MRCB01000004">
    <property type="protein sequence ID" value="OKH25250.1"/>
    <property type="molecule type" value="Genomic_DNA"/>
</dbReference>
<evidence type="ECO:0000313" key="9">
    <source>
        <dbReference type="Proteomes" id="UP000186868"/>
    </source>
</evidence>
<dbReference type="SMART" id="SM00752">
    <property type="entry name" value="HTTM"/>
    <property type="match status" value="1"/>
</dbReference>
<dbReference type="Proteomes" id="UP000186868">
    <property type="component" value="Unassembled WGS sequence"/>
</dbReference>
<evidence type="ECO:0000256" key="3">
    <source>
        <dbReference type="ARBA" id="ARBA00022989"/>
    </source>
</evidence>
<feature type="transmembrane region" description="Helical" evidence="6">
    <location>
        <begin position="85"/>
        <end position="105"/>
    </location>
</feature>
<feature type="transmembrane region" description="Helical" evidence="6">
    <location>
        <begin position="435"/>
        <end position="453"/>
    </location>
</feature>
<dbReference type="InterPro" id="IPR011020">
    <property type="entry name" value="HTTM-like"/>
</dbReference>
<organism evidence="8 9">
    <name type="scientific">Hydrococcus rivularis NIES-593</name>
    <dbReference type="NCBI Taxonomy" id="1921803"/>
    <lineage>
        <taxon>Bacteria</taxon>
        <taxon>Bacillati</taxon>
        <taxon>Cyanobacteriota</taxon>
        <taxon>Cyanophyceae</taxon>
        <taxon>Pleurocapsales</taxon>
        <taxon>Hydrococcaceae</taxon>
        <taxon>Hydrococcus</taxon>
    </lineage>
</organism>
<evidence type="ECO:0000256" key="2">
    <source>
        <dbReference type="ARBA" id="ARBA00022692"/>
    </source>
</evidence>
<dbReference type="STRING" id="1921803.NIES593_05700"/>
<feature type="transmembrane region" description="Helical" evidence="6">
    <location>
        <begin position="170"/>
        <end position="190"/>
    </location>
</feature>
<evidence type="ECO:0000256" key="1">
    <source>
        <dbReference type="ARBA" id="ARBA00004127"/>
    </source>
</evidence>
<evidence type="ECO:0000256" key="6">
    <source>
        <dbReference type="SAM" id="Phobius"/>
    </source>
</evidence>
<evidence type="ECO:0000256" key="5">
    <source>
        <dbReference type="SAM" id="MobiDB-lite"/>
    </source>
</evidence>
<gene>
    <name evidence="8" type="ORF">NIES593_05700</name>
</gene>
<dbReference type="InterPro" id="IPR007263">
    <property type="entry name" value="DCC1-like"/>
</dbReference>
<dbReference type="RefSeq" id="WP_073598658.1">
    <property type="nucleotide sequence ID" value="NZ_MRCB01000004.1"/>
</dbReference>
<feature type="transmembrane region" description="Helical" evidence="6">
    <location>
        <begin position="29"/>
        <end position="48"/>
    </location>
</feature>
<accession>A0A1U7HNS4</accession>
<dbReference type="PANTHER" id="PTHR39535">
    <property type="entry name" value="SPORULATION-DELAYING PROTEIN SDPB"/>
    <property type="match status" value="1"/>
</dbReference>
<evidence type="ECO:0000259" key="7">
    <source>
        <dbReference type="SMART" id="SM00752"/>
    </source>
</evidence>
<sequence>MTASEEKRAKNQLAAKIEEVLGFDLRSLALFRIGLALVVLTDLIIRFGDLTAHYSDAGVLPRTALDRILSSPWHWSFLSISGQPFVQGLIFLLAIFFVLVMLVGYRTRLATIATWAMIISIHNRNPALIFAADDVLRALLFWAIFLPLGACYSIDSALNSSPNPLPKRVVSGATFAFMVQICFIYIWSAAYKTKSELWFPDGDAVYYALSFDQYGTAFGQWLLSLPVELLRLLTLSALWFEWLGPLMIFIPFYNSFFRCVAIVCFILLHISFGLCFELGIFPFLSISSWLVFIPTNIWDALAKKLYTPQRAGLRINYDADCGFCKKVVHFLRTFLILPKTPLLVAQDDPSIYADMQEKNSWVVVDWQENRHYKWEAIAYVCSLSPVFWFLAPILKWRPLMAVGTKFYETIASNRQTAGMFTRLFKFRPLAIRSSLWLNIVTLFLLIYTSLWNLKSFVEQTVARREEPKNDWVSATDKFFKRRTIQQLDILSRVTRLDQSWSIFAPAPPRDDGWHVIEGKLKDGTTIDVLKDSGSVSWEKPTIGQRNALYRNMQWRTYFINLNRGIGKALYPFYGAYLCRNWNATPKNSQKLERIDIYFMSERTVPPGETQTVEKTLPWQQSCSDPSNSK</sequence>
<feature type="region of interest" description="Disordered" evidence="5">
    <location>
        <begin position="608"/>
        <end position="629"/>
    </location>
</feature>
<dbReference type="GO" id="GO:0015035">
    <property type="term" value="F:protein-disulfide reductase activity"/>
    <property type="evidence" value="ECO:0007669"/>
    <property type="project" value="InterPro"/>
</dbReference>
<comment type="subcellular location">
    <subcellularLocation>
        <location evidence="1">Endomembrane system</location>
        <topology evidence="1">Multi-pass membrane protein</topology>
    </subcellularLocation>
</comment>